<dbReference type="GO" id="GO:0007165">
    <property type="term" value="P:signal transduction"/>
    <property type="evidence" value="ECO:0007669"/>
    <property type="project" value="InterPro"/>
</dbReference>
<dbReference type="Proteomes" id="UP001268577">
    <property type="component" value="Unassembled WGS sequence"/>
</dbReference>
<dbReference type="InterPro" id="IPR035897">
    <property type="entry name" value="Toll_tir_struct_dom_sf"/>
</dbReference>
<name>A0AAW8U442_9ENTE</name>
<proteinExistence type="predicted"/>
<feature type="domain" description="SEFIR" evidence="1">
    <location>
        <begin position="5"/>
        <end position="137"/>
    </location>
</feature>
<dbReference type="Gene3D" id="3.40.50.10140">
    <property type="entry name" value="Toll/interleukin-1 receptor homology (TIR) domain"/>
    <property type="match status" value="1"/>
</dbReference>
<organism evidence="2 3">
    <name type="scientific">Vagococcus carniphilus</name>
    <dbReference type="NCBI Taxonomy" id="218144"/>
    <lineage>
        <taxon>Bacteria</taxon>
        <taxon>Bacillati</taxon>
        <taxon>Bacillota</taxon>
        <taxon>Bacilli</taxon>
        <taxon>Lactobacillales</taxon>
        <taxon>Enterococcaceae</taxon>
        <taxon>Vagococcus</taxon>
    </lineage>
</organism>
<dbReference type="EMBL" id="JARQBZ010000017">
    <property type="protein sequence ID" value="MDT2834326.1"/>
    <property type="molecule type" value="Genomic_DNA"/>
</dbReference>
<reference evidence="2" key="1">
    <citation type="submission" date="2023-03" db="EMBL/GenBank/DDBJ databases">
        <authorList>
            <person name="Shen W."/>
            <person name="Cai J."/>
        </authorList>
    </citation>
    <scope>NUCLEOTIDE SEQUENCE</scope>
    <source>
        <strain evidence="2">P96-3</strain>
    </source>
</reference>
<accession>A0AAW8U442</accession>
<dbReference type="Pfam" id="PF13676">
    <property type="entry name" value="TIR_2"/>
    <property type="match status" value="1"/>
</dbReference>
<sequence length="176" mass="20162">MTIKNPKVFISYSWEDEQHLNWVKSLADRLLANGVDASIDQYDLVLGDRLPQFMEQQITASDFVIIVCTKTYKEKANSRTSGVGYEGHIISDELLTGKNERKFIPVIKDGRVYEVLPTFLSGKLSIDLSNDEYFEKGFDNLLRTIFGVKKKPAVGEIPKKIKKVHYYLLVKMKVKI</sequence>
<evidence type="ECO:0000259" key="1">
    <source>
        <dbReference type="PROSITE" id="PS51534"/>
    </source>
</evidence>
<protein>
    <submittedName>
        <fullName evidence="2">Toll/interleukin-1 receptor domain-containing protein</fullName>
    </submittedName>
</protein>
<dbReference type="InterPro" id="IPR013568">
    <property type="entry name" value="SEFIR_dom"/>
</dbReference>
<comment type="caution">
    <text evidence="2">The sequence shown here is derived from an EMBL/GenBank/DDBJ whole genome shotgun (WGS) entry which is preliminary data.</text>
</comment>
<keyword evidence="2" id="KW-0675">Receptor</keyword>
<dbReference type="RefSeq" id="WP_311985368.1">
    <property type="nucleotide sequence ID" value="NZ_JARQBZ010000017.1"/>
</dbReference>
<evidence type="ECO:0000313" key="2">
    <source>
        <dbReference type="EMBL" id="MDT2834326.1"/>
    </source>
</evidence>
<evidence type="ECO:0000313" key="3">
    <source>
        <dbReference type="Proteomes" id="UP001268577"/>
    </source>
</evidence>
<dbReference type="InterPro" id="IPR000157">
    <property type="entry name" value="TIR_dom"/>
</dbReference>
<dbReference type="SUPFAM" id="SSF52200">
    <property type="entry name" value="Toll/Interleukin receptor TIR domain"/>
    <property type="match status" value="1"/>
</dbReference>
<dbReference type="PROSITE" id="PS51534">
    <property type="entry name" value="SEFIR"/>
    <property type="match status" value="1"/>
</dbReference>
<gene>
    <name evidence="2" type="ORF">P7H70_09660</name>
</gene>
<dbReference type="AlphaFoldDB" id="A0AAW8U442"/>